<evidence type="ECO:0000313" key="10">
    <source>
        <dbReference type="Proteomes" id="UP000281498"/>
    </source>
</evidence>
<comment type="subcellular location">
    <subcellularLocation>
        <location evidence="1 7">Cell membrane</location>
        <topology evidence="1 7">Multi-pass membrane protein</topology>
    </subcellularLocation>
</comment>
<dbReference type="InterPro" id="IPR035906">
    <property type="entry name" value="MetI-like_sf"/>
</dbReference>
<dbReference type="RefSeq" id="WP_110937467.1">
    <property type="nucleotide sequence ID" value="NZ_KZ614146.1"/>
</dbReference>
<feature type="transmembrane region" description="Helical" evidence="7">
    <location>
        <begin position="201"/>
        <end position="218"/>
    </location>
</feature>
<evidence type="ECO:0000256" key="1">
    <source>
        <dbReference type="ARBA" id="ARBA00004651"/>
    </source>
</evidence>
<dbReference type="Pfam" id="PF00528">
    <property type="entry name" value="BPD_transp_1"/>
    <property type="match status" value="1"/>
</dbReference>
<dbReference type="PANTHER" id="PTHR43744">
    <property type="entry name" value="ABC TRANSPORTER PERMEASE PROTEIN MG189-RELATED-RELATED"/>
    <property type="match status" value="1"/>
</dbReference>
<keyword evidence="10" id="KW-1185">Reference proteome</keyword>
<dbReference type="SUPFAM" id="SSF161098">
    <property type="entry name" value="MetI-like"/>
    <property type="match status" value="1"/>
</dbReference>
<dbReference type="GO" id="GO:0005886">
    <property type="term" value="C:plasma membrane"/>
    <property type="evidence" value="ECO:0007669"/>
    <property type="project" value="UniProtKB-SubCell"/>
</dbReference>
<keyword evidence="5 7" id="KW-1133">Transmembrane helix</keyword>
<keyword evidence="4 7" id="KW-0812">Transmembrane</keyword>
<dbReference type="CDD" id="cd06261">
    <property type="entry name" value="TM_PBP2"/>
    <property type="match status" value="1"/>
</dbReference>
<dbReference type="PROSITE" id="PS50928">
    <property type="entry name" value="ABC_TM1"/>
    <property type="match status" value="1"/>
</dbReference>
<evidence type="ECO:0000256" key="7">
    <source>
        <dbReference type="RuleBase" id="RU363032"/>
    </source>
</evidence>
<name>A0A3A9K2X5_9BACI</name>
<evidence type="ECO:0000256" key="5">
    <source>
        <dbReference type="ARBA" id="ARBA00022989"/>
    </source>
</evidence>
<keyword evidence="3" id="KW-1003">Cell membrane</keyword>
<keyword evidence="2 7" id="KW-0813">Transport</keyword>
<reference evidence="9 10" key="1">
    <citation type="submission" date="2017-10" db="EMBL/GenBank/DDBJ databases">
        <title>Bacillus sp. nov., a halophilic bacterium isolated from a Keqin Lake.</title>
        <authorList>
            <person name="Wang H."/>
        </authorList>
    </citation>
    <scope>NUCLEOTIDE SEQUENCE [LARGE SCALE GENOMIC DNA]</scope>
    <source>
        <strain evidence="9 10">KCTC 13187</strain>
    </source>
</reference>
<dbReference type="OrthoDB" id="9771544at2"/>
<feature type="domain" description="ABC transmembrane type-1" evidence="8">
    <location>
        <begin position="81"/>
        <end position="272"/>
    </location>
</feature>
<dbReference type="InterPro" id="IPR000515">
    <property type="entry name" value="MetI-like"/>
</dbReference>
<dbReference type="EMBL" id="PDOE01000004">
    <property type="protein sequence ID" value="RKL67047.1"/>
    <property type="molecule type" value="Genomic_DNA"/>
</dbReference>
<sequence length="287" mass="32459">MGNKNRFSNHNRRKQKKDTNIVLTSINLTCAFLIVFPIIWLLSSSFKPSSELFAYPLSLFPEEFTIDHYIKVIENGFFRYIYNSFFLAVVGTLITVAISSMCGYALAIYRHNVKYTNIIFGVFLLGTLIPGETLTISQFTVISELGLYNNIWGVIFPVVTTTTGIFLYRQFYLTVPTSFVEAARIDGAGEFYIFSKIMLPLSKSVTITLCLFSFMWRWNDYILPLLVLSDQKNYTIQIAIKNFIGANGVDWNSILAGSVISIIPITILFLILQKYITGINISSGDKG</sequence>
<evidence type="ECO:0000256" key="2">
    <source>
        <dbReference type="ARBA" id="ARBA00022448"/>
    </source>
</evidence>
<dbReference type="Gene3D" id="1.10.3720.10">
    <property type="entry name" value="MetI-like"/>
    <property type="match status" value="1"/>
</dbReference>
<proteinExistence type="inferred from homology"/>
<dbReference type="GO" id="GO:0055085">
    <property type="term" value="P:transmembrane transport"/>
    <property type="evidence" value="ECO:0007669"/>
    <property type="project" value="InterPro"/>
</dbReference>
<accession>A0A3A9K2X5</accession>
<dbReference type="PANTHER" id="PTHR43744:SF12">
    <property type="entry name" value="ABC TRANSPORTER PERMEASE PROTEIN MG189-RELATED"/>
    <property type="match status" value="1"/>
</dbReference>
<keyword evidence="6 7" id="KW-0472">Membrane</keyword>
<dbReference type="Proteomes" id="UP000281498">
    <property type="component" value="Unassembled WGS sequence"/>
</dbReference>
<organism evidence="9 10">
    <name type="scientific">Salipaludibacillus neizhouensis</name>
    <dbReference type="NCBI Taxonomy" id="885475"/>
    <lineage>
        <taxon>Bacteria</taxon>
        <taxon>Bacillati</taxon>
        <taxon>Bacillota</taxon>
        <taxon>Bacilli</taxon>
        <taxon>Bacillales</taxon>
        <taxon>Bacillaceae</taxon>
    </lineage>
</organism>
<comment type="similarity">
    <text evidence="7">Belongs to the binding-protein-dependent transport system permease family.</text>
</comment>
<dbReference type="AlphaFoldDB" id="A0A3A9K2X5"/>
<protein>
    <submittedName>
        <fullName evidence="9">Sugar ABC transporter permease</fullName>
    </submittedName>
</protein>
<evidence type="ECO:0000313" key="9">
    <source>
        <dbReference type="EMBL" id="RKL67047.1"/>
    </source>
</evidence>
<feature type="transmembrane region" description="Helical" evidence="7">
    <location>
        <begin position="151"/>
        <end position="168"/>
    </location>
</feature>
<feature type="transmembrane region" description="Helical" evidence="7">
    <location>
        <begin position="118"/>
        <end position="139"/>
    </location>
</feature>
<evidence type="ECO:0000256" key="4">
    <source>
        <dbReference type="ARBA" id="ARBA00022692"/>
    </source>
</evidence>
<evidence type="ECO:0000259" key="8">
    <source>
        <dbReference type="PROSITE" id="PS50928"/>
    </source>
</evidence>
<feature type="transmembrane region" description="Helical" evidence="7">
    <location>
        <begin position="21"/>
        <end position="42"/>
    </location>
</feature>
<evidence type="ECO:0000256" key="6">
    <source>
        <dbReference type="ARBA" id="ARBA00023136"/>
    </source>
</evidence>
<feature type="transmembrane region" description="Helical" evidence="7">
    <location>
        <begin position="85"/>
        <end position="106"/>
    </location>
</feature>
<evidence type="ECO:0000256" key="3">
    <source>
        <dbReference type="ARBA" id="ARBA00022475"/>
    </source>
</evidence>
<feature type="transmembrane region" description="Helical" evidence="7">
    <location>
        <begin position="251"/>
        <end position="272"/>
    </location>
</feature>
<gene>
    <name evidence="9" type="ORF">CR203_11040</name>
</gene>
<comment type="caution">
    <text evidence="9">The sequence shown here is derived from an EMBL/GenBank/DDBJ whole genome shotgun (WGS) entry which is preliminary data.</text>
</comment>